<dbReference type="InterPro" id="IPR001547">
    <property type="entry name" value="Glyco_hydro_5"/>
</dbReference>
<accession>A0A8H4RG14</accession>
<organism evidence="9 10">
    <name type="scientific">Cudoniella acicularis</name>
    <dbReference type="NCBI Taxonomy" id="354080"/>
    <lineage>
        <taxon>Eukaryota</taxon>
        <taxon>Fungi</taxon>
        <taxon>Dikarya</taxon>
        <taxon>Ascomycota</taxon>
        <taxon>Pezizomycotina</taxon>
        <taxon>Leotiomycetes</taxon>
        <taxon>Helotiales</taxon>
        <taxon>Tricladiaceae</taxon>
        <taxon>Cudoniella</taxon>
    </lineage>
</organism>
<dbReference type="InterPro" id="IPR017853">
    <property type="entry name" value="GH"/>
</dbReference>
<evidence type="ECO:0000256" key="4">
    <source>
        <dbReference type="ARBA" id="ARBA00023295"/>
    </source>
</evidence>
<dbReference type="OrthoDB" id="442731at2759"/>
<feature type="domain" description="Glycoside hydrolase family 5" evidence="7">
    <location>
        <begin position="50"/>
        <end position="368"/>
    </location>
</feature>
<dbReference type="Gene3D" id="3.40.50.300">
    <property type="entry name" value="P-loop containing nucleotide triphosphate hydrolases"/>
    <property type="match status" value="1"/>
</dbReference>
<sequence>MRLTSLIPFTLISSAISVFCADSWPYGPFATSGRWIHNSLGQNVTYAGVNWPGAADTMIPEGLQYQSIATIISGIKSLGLNVIRLTFAIEMIDDIYNGGDKTLLYTFQNALGTANGLAIYNSVIKNNPSFGASTTRVQVFDAIAAECKKQGIYVHLDNHISKAEWCCSLTDGNGWFGDTYFNVTNWKRGLSYMVSRGANWGNLMSIGLRNEPRNTTDNAAISLTYNWETWYTNMVSAATAVHAANPDVLIFFSGMNYDTTLAPIPLGTNLGSGTVFNKSSFPFASKIVLEIHNYQTTATACSSITSTLYNGGYNAMDTTNTAVKNVLPVILTEWGHDESDTEYSGVYATCLASYLEGLKGGWMLWVLSGSYYIRDGTQDYDETWVVRLLLNIAIENAQIFGAMVEGIERVTIFVTWCDVLERLYLKPGFNVDTGFEPALIGLYTTILKFQCNTIRLYSRNAAKRLLSSLVPTPEKNVEENFKEIADAQANADACVKLIDAQYQQATRNKIAGLEAALRHLEAPIIRSATILSDYEDSLQVREREKILQWLTSVPFLKHHKLKRNEWLEGSCKFCFGKSVKMSSVIEQLRQEQLNQPNAAPIAYFYCSRNPAEYERSSPEEVMRSLLEQIFSDTTKLPIREPVVRVYKEKKDEEKGKRPQPLDLEEITRILVEIFKDNPATIVIDTLDECDPDQRHNLLSALDIIITESASLIRVFVSTRNDGDIVCQLENSSNIFIRASDNSADIEKYVTGQVFEAIKKKRMARGKVSKELEQQIIDTLIGKAQGMFRWVSLQVQQLCDPRRIKHEGDIKLELGHLPKTLRESYDLIYHGILEMTGKTLTSRADCLSANMVRKRKVGIRTSRALEELVGKGDEGACSKAFKISGSLSPMKRTSYRKGTLHPMTIAAEYGYEDIIDTILGLQDEHIYAKGQMRSLLGEEALLRAVESRHKKTVKLLLEYGVDPDCESQRQEFVEDEILVTPLTTSSENGDEEMVQLLSYEADPNVPKYVLRSGKYSTLYLVCQQHHFGITRLLLDAGAEFSTKKLPSNTNPTINPLHFATEFGDQNLVEMLLDRGADIHATCYERVMWKEKFRGIFHFGIRSGSIAMVKLLVRKGADINAMKSQGDTVLWQALVTGNADIVSVLIDLGANVKERDRNCQTMIHWAARCGSKTVIPLLIQEGLDISALDSGHNTPLHFATDEGEYLNHHHDIPSLKEKGLAIIKVLLEQGALIEARDNLGQTALFSATLHSYTSSAEVLLDHGANIEATDSEGNTAIDALAERCRQQQPWEEKDV</sequence>
<name>A0A8H4RG14_9HELO</name>
<evidence type="ECO:0000256" key="2">
    <source>
        <dbReference type="ARBA" id="ARBA00022737"/>
    </source>
</evidence>
<comment type="similarity">
    <text evidence="1">Belongs to the glycosyl hydrolase 5 (cellulase A) family.</text>
</comment>
<dbReference type="EMBL" id="JAAMPI010000679">
    <property type="protein sequence ID" value="KAF4629419.1"/>
    <property type="molecule type" value="Genomic_DNA"/>
</dbReference>
<keyword evidence="2" id="KW-0677">Repeat</keyword>
<evidence type="ECO:0000259" key="8">
    <source>
        <dbReference type="Pfam" id="PF24883"/>
    </source>
</evidence>
<evidence type="ECO:0000313" key="10">
    <source>
        <dbReference type="Proteomes" id="UP000566819"/>
    </source>
</evidence>
<dbReference type="PROSITE" id="PS50297">
    <property type="entry name" value="ANK_REP_REGION"/>
    <property type="match status" value="4"/>
</dbReference>
<dbReference type="PANTHER" id="PTHR31263:SF0">
    <property type="entry name" value="CELLULASE FAMILY PROTEIN (AFU_ORTHOLOGUE AFUA_5G14560)"/>
    <property type="match status" value="1"/>
</dbReference>
<evidence type="ECO:0008006" key="11">
    <source>
        <dbReference type="Google" id="ProtNLM"/>
    </source>
</evidence>
<dbReference type="InterPro" id="IPR036770">
    <property type="entry name" value="Ankyrin_rpt-contain_sf"/>
</dbReference>
<evidence type="ECO:0000256" key="5">
    <source>
        <dbReference type="PROSITE-ProRule" id="PRU00023"/>
    </source>
</evidence>
<evidence type="ECO:0000313" key="9">
    <source>
        <dbReference type="EMBL" id="KAF4629419.1"/>
    </source>
</evidence>
<dbReference type="GO" id="GO:0000272">
    <property type="term" value="P:polysaccharide catabolic process"/>
    <property type="evidence" value="ECO:0007669"/>
    <property type="project" value="InterPro"/>
</dbReference>
<keyword evidence="6" id="KW-0732">Signal</keyword>
<dbReference type="Gene3D" id="1.25.40.20">
    <property type="entry name" value="Ankyrin repeat-containing domain"/>
    <property type="match status" value="1"/>
</dbReference>
<reference evidence="9 10" key="1">
    <citation type="submission" date="2020-03" db="EMBL/GenBank/DDBJ databases">
        <title>Draft Genome Sequence of Cudoniella acicularis.</title>
        <authorList>
            <person name="Buettner E."/>
            <person name="Kellner H."/>
        </authorList>
    </citation>
    <scope>NUCLEOTIDE SEQUENCE [LARGE SCALE GENOMIC DNA]</scope>
    <source>
        <strain evidence="9 10">DSM 108380</strain>
    </source>
</reference>
<keyword evidence="5" id="KW-0040">ANK repeat</keyword>
<evidence type="ECO:0000256" key="3">
    <source>
        <dbReference type="ARBA" id="ARBA00022801"/>
    </source>
</evidence>
<protein>
    <recommendedName>
        <fullName evidence="11">Glycoside hydrolase family 5 domain-containing protein</fullName>
    </recommendedName>
</protein>
<feature type="repeat" description="ANK" evidence="5">
    <location>
        <begin position="1123"/>
        <end position="1155"/>
    </location>
</feature>
<keyword evidence="4" id="KW-0326">Glycosidase</keyword>
<dbReference type="SMART" id="SM00248">
    <property type="entry name" value="ANK"/>
    <property type="match status" value="10"/>
</dbReference>
<comment type="caution">
    <text evidence="9">The sequence shown here is derived from an EMBL/GenBank/DDBJ whole genome shotgun (WGS) entry which is preliminary data.</text>
</comment>
<proteinExistence type="inferred from homology"/>
<keyword evidence="10" id="KW-1185">Reference proteome</keyword>
<dbReference type="PROSITE" id="PS50088">
    <property type="entry name" value="ANK_REPEAT"/>
    <property type="match status" value="7"/>
</dbReference>
<feature type="repeat" description="ANK" evidence="5">
    <location>
        <begin position="1156"/>
        <end position="1188"/>
    </location>
</feature>
<feature type="chain" id="PRO_5034558601" description="Glycoside hydrolase family 5 domain-containing protein" evidence="6">
    <location>
        <begin position="18"/>
        <end position="1293"/>
    </location>
</feature>
<dbReference type="SUPFAM" id="SSF51445">
    <property type="entry name" value="(Trans)glycosidases"/>
    <property type="match status" value="1"/>
</dbReference>
<feature type="repeat" description="ANK" evidence="5">
    <location>
        <begin position="1237"/>
        <end position="1269"/>
    </location>
</feature>
<dbReference type="Proteomes" id="UP000566819">
    <property type="component" value="Unassembled WGS sequence"/>
</dbReference>
<feature type="repeat" description="ANK" evidence="5">
    <location>
        <begin position="1095"/>
        <end position="1122"/>
    </location>
</feature>
<dbReference type="GO" id="GO:0004553">
    <property type="term" value="F:hydrolase activity, hydrolyzing O-glycosyl compounds"/>
    <property type="evidence" value="ECO:0007669"/>
    <property type="project" value="InterPro"/>
</dbReference>
<dbReference type="InterPro" id="IPR002110">
    <property type="entry name" value="Ankyrin_rpt"/>
</dbReference>
<dbReference type="Gene3D" id="3.20.20.80">
    <property type="entry name" value="Glycosidases"/>
    <property type="match status" value="1"/>
</dbReference>
<dbReference type="Pfam" id="PF24883">
    <property type="entry name" value="NPHP3_N"/>
    <property type="match status" value="1"/>
</dbReference>
<evidence type="ECO:0000259" key="7">
    <source>
        <dbReference type="Pfam" id="PF00150"/>
    </source>
</evidence>
<dbReference type="PANTHER" id="PTHR31263">
    <property type="entry name" value="CELLULASE FAMILY PROTEIN (AFU_ORTHOLOGUE AFUA_5G14560)"/>
    <property type="match status" value="1"/>
</dbReference>
<feature type="repeat" description="ANK" evidence="5">
    <location>
        <begin position="1189"/>
        <end position="1236"/>
    </location>
</feature>
<dbReference type="InterPro" id="IPR027417">
    <property type="entry name" value="P-loop_NTPase"/>
</dbReference>
<gene>
    <name evidence="9" type="ORF">G7Y89_g8726</name>
</gene>
<feature type="repeat" description="ANK" evidence="5">
    <location>
        <begin position="935"/>
        <end position="967"/>
    </location>
</feature>
<dbReference type="Pfam" id="PF12796">
    <property type="entry name" value="Ank_2"/>
    <property type="match status" value="2"/>
</dbReference>
<keyword evidence="3" id="KW-0378">Hydrolase</keyword>
<dbReference type="Pfam" id="PF00150">
    <property type="entry name" value="Cellulase"/>
    <property type="match status" value="1"/>
</dbReference>
<evidence type="ECO:0000256" key="1">
    <source>
        <dbReference type="ARBA" id="ARBA00005641"/>
    </source>
</evidence>
<feature type="signal peptide" evidence="6">
    <location>
        <begin position="1"/>
        <end position="17"/>
    </location>
</feature>
<dbReference type="SUPFAM" id="SSF48403">
    <property type="entry name" value="Ankyrin repeat"/>
    <property type="match status" value="1"/>
</dbReference>
<feature type="domain" description="Nephrocystin 3-like N-terminal" evidence="8">
    <location>
        <begin position="566"/>
        <end position="719"/>
    </location>
</feature>
<dbReference type="InterPro" id="IPR056884">
    <property type="entry name" value="NPHP3-like_N"/>
</dbReference>
<feature type="repeat" description="ANK" evidence="5">
    <location>
        <begin position="1050"/>
        <end position="1082"/>
    </location>
</feature>
<evidence type="ECO:0000256" key="6">
    <source>
        <dbReference type="SAM" id="SignalP"/>
    </source>
</evidence>